<sequence>MSVVVHASSPSGYVAQIKMEEQSFTIDESGIDEGIKTGPDPDDYILSALGACTVITLHMYARRKKWELERAEVSLHMESLASGTNPGVSSNNGNGKQIVKTLRLSGKLSPEQIKRLEDISSRCPVQRTLESGIAIRTVLEKDSATD</sequence>
<protein>
    <submittedName>
        <fullName evidence="2">OsmC family protein</fullName>
    </submittedName>
</protein>
<keyword evidence="1" id="KW-0472">Membrane</keyword>
<dbReference type="Gene3D" id="3.30.300.20">
    <property type="match status" value="1"/>
</dbReference>
<dbReference type="Pfam" id="PF02566">
    <property type="entry name" value="OsmC"/>
    <property type="match status" value="1"/>
</dbReference>
<feature type="transmembrane region" description="Helical" evidence="1">
    <location>
        <begin position="44"/>
        <end position="61"/>
    </location>
</feature>
<dbReference type="Proteomes" id="UP000625551">
    <property type="component" value="Unassembled WGS sequence"/>
</dbReference>
<dbReference type="SUPFAM" id="SSF82784">
    <property type="entry name" value="OsmC-like"/>
    <property type="match status" value="1"/>
</dbReference>
<keyword evidence="3" id="KW-1185">Reference proteome</keyword>
<evidence type="ECO:0000313" key="2">
    <source>
        <dbReference type="EMBL" id="MBD1396341.1"/>
    </source>
</evidence>
<proteinExistence type="predicted"/>
<evidence type="ECO:0000256" key="1">
    <source>
        <dbReference type="SAM" id="Phobius"/>
    </source>
</evidence>
<keyword evidence="1" id="KW-0812">Transmembrane</keyword>
<dbReference type="EMBL" id="JACXAJ010000001">
    <property type="protein sequence ID" value="MBD1396341.1"/>
    <property type="molecule type" value="Genomic_DNA"/>
</dbReference>
<keyword evidence="1" id="KW-1133">Transmembrane helix</keyword>
<dbReference type="PANTHER" id="PTHR39624:SF2">
    <property type="entry name" value="OSMC-LIKE PROTEIN"/>
    <property type="match status" value="1"/>
</dbReference>
<name>A0ABR7XG24_9BACT</name>
<accession>A0ABR7XG24</accession>
<organism evidence="2 3">
    <name type="scientific">Pontibacter aquaedesilientis</name>
    <dbReference type="NCBI Taxonomy" id="2766980"/>
    <lineage>
        <taxon>Bacteria</taxon>
        <taxon>Pseudomonadati</taxon>
        <taxon>Bacteroidota</taxon>
        <taxon>Cytophagia</taxon>
        <taxon>Cytophagales</taxon>
        <taxon>Hymenobacteraceae</taxon>
        <taxon>Pontibacter</taxon>
    </lineage>
</organism>
<comment type="caution">
    <text evidence="2">The sequence shown here is derived from an EMBL/GenBank/DDBJ whole genome shotgun (WGS) entry which is preliminary data.</text>
</comment>
<dbReference type="InterPro" id="IPR036102">
    <property type="entry name" value="OsmC/Ohrsf"/>
</dbReference>
<gene>
    <name evidence="2" type="ORF">H9Q13_04120</name>
</gene>
<dbReference type="InterPro" id="IPR003718">
    <property type="entry name" value="OsmC/Ohr_fam"/>
</dbReference>
<dbReference type="PANTHER" id="PTHR39624">
    <property type="entry name" value="PROTEIN INVOLVED IN RIMO-MEDIATED BETA-METHYLTHIOLATION OF RIBOSOMAL PROTEIN S12 YCAO"/>
    <property type="match status" value="1"/>
</dbReference>
<dbReference type="InterPro" id="IPR015946">
    <property type="entry name" value="KH_dom-like_a/b"/>
</dbReference>
<reference evidence="2 3" key="1">
    <citation type="submission" date="2020-09" db="EMBL/GenBank/DDBJ databases">
        <title>Genome sequencing and assembly of Pontibacter sp.</title>
        <authorList>
            <person name="Chhetri G."/>
        </authorList>
    </citation>
    <scope>NUCLEOTIDE SEQUENCE [LARGE SCALE GENOMIC DNA]</scope>
    <source>
        <strain evidence="2 3">JH31</strain>
    </source>
</reference>
<dbReference type="RefSeq" id="WP_191182457.1">
    <property type="nucleotide sequence ID" value="NZ_JACXAJ010000001.1"/>
</dbReference>
<evidence type="ECO:0000313" key="3">
    <source>
        <dbReference type="Proteomes" id="UP000625551"/>
    </source>
</evidence>